<dbReference type="Proteomes" id="UP000637774">
    <property type="component" value="Unassembled WGS sequence"/>
</dbReference>
<evidence type="ECO:0000313" key="2">
    <source>
        <dbReference type="Proteomes" id="UP000637774"/>
    </source>
</evidence>
<dbReference type="EMBL" id="BMGY01000011">
    <property type="protein sequence ID" value="GGH84085.1"/>
    <property type="molecule type" value="Genomic_DNA"/>
</dbReference>
<gene>
    <name evidence="1" type="ORF">GCM10011495_15180</name>
</gene>
<comment type="caution">
    <text evidence="1">The sequence shown here is derived from an EMBL/GenBank/DDBJ whole genome shotgun (WGS) entry which is preliminary data.</text>
</comment>
<reference evidence="2" key="1">
    <citation type="journal article" date="2019" name="Int. J. Syst. Evol. Microbiol.">
        <title>The Global Catalogue of Microorganisms (GCM) 10K type strain sequencing project: providing services to taxonomists for standard genome sequencing and annotation.</title>
        <authorList>
            <consortium name="The Broad Institute Genomics Platform"/>
            <consortium name="The Broad Institute Genome Sequencing Center for Infectious Disease"/>
            <person name="Wu L."/>
            <person name="Ma J."/>
        </authorList>
    </citation>
    <scope>NUCLEOTIDE SEQUENCE [LARGE SCALE GENOMIC DNA]</scope>
    <source>
        <strain evidence="2">CGMCC 1.14966</strain>
    </source>
</reference>
<organism evidence="1 2">
    <name type="scientific">Hymenobacter frigidus</name>
    <dbReference type="NCBI Taxonomy" id="1524095"/>
    <lineage>
        <taxon>Bacteria</taxon>
        <taxon>Pseudomonadati</taxon>
        <taxon>Bacteroidota</taxon>
        <taxon>Cytophagia</taxon>
        <taxon>Cytophagales</taxon>
        <taxon>Hymenobacteraceae</taxon>
        <taxon>Hymenobacter</taxon>
    </lineage>
</organism>
<protein>
    <submittedName>
        <fullName evidence="1">Uncharacterized protein</fullName>
    </submittedName>
</protein>
<sequence>MILNLLLQDGRVGQGSVLGWFNKTDSELRQVVFSGSVQTGWASERRVATVQIEVSVEVMGDF</sequence>
<keyword evidence="2" id="KW-1185">Reference proteome</keyword>
<evidence type="ECO:0000313" key="1">
    <source>
        <dbReference type="EMBL" id="GGH84085.1"/>
    </source>
</evidence>
<name>A0ABQ2A0X5_9BACT</name>
<accession>A0ABQ2A0X5</accession>
<proteinExistence type="predicted"/>